<dbReference type="InterPro" id="IPR001610">
    <property type="entry name" value="PAC"/>
</dbReference>
<dbReference type="CDD" id="cd01949">
    <property type="entry name" value="GGDEF"/>
    <property type="match status" value="1"/>
</dbReference>
<dbReference type="Gene3D" id="3.40.50.2300">
    <property type="match status" value="1"/>
</dbReference>
<gene>
    <name evidence="8" type="ORF">SFMTTN_3063</name>
</gene>
<dbReference type="Pfam" id="PF00990">
    <property type="entry name" value="GGDEF"/>
    <property type="match status" value="1"/>
</dbReference>
<dbReference type="SMART" id="SM00086">
    <property type="entry name" value="PAC"/>
    <property type="match status" value="2"/>
</dbReference>
<feature type="domain" description="Response regulatory" evidence="3">
    <location>
        <begin position="7"/>
        <end position="126"/>
    </location>
</feature>
<dbReference type="EMBL" id="BGOW01000036">
    <property type="protein sequence ID" value="GCB02241.1"/>
    <property type="molecule type" value="Genomic_DNA"/>
</dbReference>
<dbReference type="InterPro" id="IPR035965">
    <property type="entry name" value="PAS-like_dom_sf"/>
</dbReference>
<protein>
    <submittedName>
        <fullName evidence="8">Diguanylate cyclase/phosphodiesterase (GGDEF &amp; EAL domains) with PAS/PAC sensor(S)</fullName>
    </submittedName>
</protein>
<sequence length="881" mass="98318">MSKPQIRVLVVEDDAVDRMACRRALARDADFEFVIAEAETGGEGLRLAHGQKPDCVLLDFHLPDMNGLEFLAELRNDLGEIPVPVMMLTGADNASVAVEAMKRGAQDYLVKDVNRQYLELLPAVIQRVLRERRMLLEKQHAENKLAQAEAKYRSLVEQIPAITYTAALDVSGKLLYVSPQLEALGYLPEEWIAEVGALRSHVHPDDQIRAVEEFDRVRATGKPLRCEYRLLARNGAIVWFRDEASVVRDEAGNPLFLQGILVDISESKRVEKELREHRYRLEELVAKRTNALTKANEHLRKDVIELRRAEEALFQEKERAQVTLESIGDAVITTDAAGRVEYLNPVAAQFTGWSSTEAQGQPLQQVFNIINETSREPVESPVDRCLREGHAIGLANHSILLRRDGSELAVADTASPIHDRHGKTTGVVMVFHNVTQERKLAQQLSYQATHDALTGLINRRDFEQRLERALANARADGAEHALCYLDLDRFKVINDTCGHAAGDQLLRQLSALLLDQMRSRDTLARLGGDEFGLLLEHCHPEQAMRIAEELLQAVQQFKFVWEGKVHSIGASIGVVPVTAASESLSAVLRAADAACYTAKGKGRNRVYVYQIDEAELAQRNSEMQWVARITQALEEDRFGLFCQPIAELVPHAGERVHYEILLRMLEPDGRVIAPEAFLAAAERYNLMPAIDRWVVRRVISWLAAQPPESEQRAAIYSINLSGASLADHAMLDFIREQLILNQVPGNMLGFEIAEATAIANLTQAAHFFHEIRNLGCRTTLDNFGSAMFSIASLNVLQMDYLKIDGYFVKDIAQDRIAQALVDAINQVAHEMSARTVAGWTESPASLGALQEIGVDHVQGYVICRPRPLAELGKEQELSSPQ</sequence>
<feature type="coiled-coil region" evidence="2">
    <location>
        <begin position="131"/>
        <end position="158"/>
    </location>
</feature>
<dbReference type="PANTHER" id="PTHR44757:SF4">
    <property type="entry name" value="DIGUANYLATE CYCLASE DGCE-RELATED"/>
    <property type="match status" value="1"/>
</dbReference>
<name>A0A401JZN0_9PROT</name>
<dbReference type="PANTHER" id="PTHR44757">
    <property type="entry name" value="DIGUANYLATE CYCLASE DGCP"/>
    <property type="match status" value="1"/>
</dbReference>
<dbReference type="SUPFAM" id="SSF141868">
    <property type="entry name" value="EAL domain-like"/>
    <property type="match status" value="1"/>
</dbReference>
<dbReference type="InterPro" id="IPR000014">
    <property type="entry name" value="PAS"/>
</dbReference>
<dbReference type="PROSITE" id="PS50883">
    <property type="entry name" value="EAL"/>
    <property type="match status" value="1"/>
</dbReference>
<feature type="domain" description="EAL" evidence="6">
    <location>
        <begin position="622"/>
        <end position="879"/>
    </location>
</feature>
<dbReference type="Pfam" id="PF08448">
    <property type="entry name" value="PAS_4"/>
    <property type="match status" value="1"/>
</dbReference>
<keyword evidence="9" id="KW-1185">Reference proteome</keyword>
<dbReference type="PROSITE" id="PS50110">
    <property type="entry name" value="RESPONSE_REGULATORY"/>
    <property type="match status" value="1"/>
</dbReference>
<evidence type="ECO:0000259" key="4">
    <source>
        <dbReference type="PROSITE" id="PS50112"/>
    </source>
</evidence>
<dbReference type="GO" id="GO:0003824">
    <property type="term" value="F:catalytic activity"/>
    <property type="evidence" value="ECO:0007669"/>
    <property type="project" value="UniProtKB-ARBA"/>
</dbReference>
<evidence type="ECO:0000256" key="1">
    <source>
        <dbReference type="PROSITE-ProRule" id="PRU00169"/>
    </source>
</evidence>
<dbReference type="PROSITE" id="PS50887">
    <property type="entry name" value="GGDEF"/>
    <property type="match status" value="1"/>
</dbReference>
<dbReference type="AlphaFoldDB" id="A0A401JZN0"/>
<reference evidence="8 9" key="1">
    <citation type="journal article" date="2019" name="Front. Microbiol.">
        <title>Genomes of Neutrophilic Sulfur-Oxidizing Chemolithoautotrophs Representing 9 Proteobacterial Species From 8 Genera.</title>
        <authorList>
            <person name="Watanabe T."/>
            <person name="Kojima H."/>
            <person name="Umezawa K."/>
            <person name="Hori C."/>
            <person name="Takasuka T.E."/>
            <person name="Kato Y."/>
            <person name="Fukui M."/>
        </authorList>
    </citation>
    <scope>NUCLEOTIDE SEQUENCE [LARGE SCALE GENOMIC DNA]</scope>
    <source>
        <strain evidence="8 9">TTN</strain>
    </source>
</reference>
<keyword evidence="1" id="KW-0597">Phosphoprotein</keyword>
<comment type="caution">
    <text evidence="8">The sequence shown here is derived from an EMBL/GenBank/DDBJ whole genome shotgun (WGS) entry which is preliminary data.</text>
</comment>
<dbReference type="Pfam" id="PF08447">
    <property type="entry name" value="PAS_3"/>
    <property type="match status" value="1"/>
</dbReference>
<dbReference type="Gene3D" id="3.20.20.450">
    <property type="entry name" value="EAL domain"/>
    <property type="match status" value="1"/>
</dbReference>
<dbReference type="PROSITE" id="PS50113">
    <property type="entry name" value="PAC"/>
    <property type="match status" value="2"/>
</dbReference>
<dbReference type="InterPro" id="IPR001633">
    <property type="entry name" value="EAL_dom"/>
</dbReference>
<dbReference type="RefSeq" id="WP_124705985.1">
    <property type="nucleotide sequence ID" value="NZ_BGOW01000036.1"/>
</dbReference>
<dbReference type="SMART" id="SM00091">
    <property type="entry name" value="PAS"/>
    <property type="match status" value="2"/>
</dbReference>
<feature type="domain" description="GGDEF" evidence="7">
    <location>
        <begin position="478"/>
        <end position="611"/>
    </location>
</feature>
<evidence type="ECO:0000259" key="6">
    <source>
        <dbReference type="PROSITE" id="PS50883"/>
    </source>
</evidence>
<organism evidence="8 9">
    <name type="scientific">Sulfuriferula multivorans</name>
    <dbReference type="NCBI Taxonomy" id="1559896"/>
    <lineage>
        <taxon>Bacteria</taxon>
        <taxon>Pseudomonadati</taxon>
        <taxon>Pseudomonadota</taxon>
        <taxon>Betaproteobacteria</taxon>
        <taxon>Nitrosomonadales</taxon>
        <taxon>Sulfuricellaceae</taxon>
        <taxon>Sulfuriferula</taxon>
    </lineage>
</organism>
<dbReference type="CDD" id="cd01948">
    <property type="entry name" value="EAL"/>
    <property type="match status" value="1"/>
</dbReference>
<dbReference type="InterPro" id="IPR013655">
    <property type="entry name" value="PAS_fold_3"/>
</dbReference>
<dbReference type="SMART" id="SM00448">
    <property type="entry name" value="REC"/>
    <property type="match status" value="1"/>
</dbReference>
<dbReference type="InterPro" id="IPR013656">
    <property type="entry name" value="PAS_4"/>
</dbReference>
<dbReference type="PROSITE" id="PS50112">
    <property type="entry name" value="PAS"/>
    <property type="match status" value="2"/>
</dbReference>
<dbReference type="InterPro" id="IPR035919">
    <property type="entry name" value="EAL_sf"/>
</dbReference>
<evidence type="ECO:0000259" key="5">
    <source>
        <dbReference type="PROSITE" id="PS50113"/>
    </source>
</evidence>
<keyword evidence="2" id="KW-0175">Coiled coil</keyword>
<dbReference type="NCBIfam" id="TIGR00254">
    <property type="entry name" value="GGDEF"/>
    <property type="match status" value="1"/>
</dbReference>
<dbReference type="GO" id="GO:0000160">
    <property type="term" value="P:phosphorelay signal transduction system"/>
    <property type="evidence" value="ECO:0007669"/>
    <property type="project" value="InterPro"/>
</dbReference>
<dbReference type="InterPro" id="IPR000700">
    <property type="entry name" value="PAS-assoc_C"/>
</dbReference>
<dbReference type="InterPro" id="IPR029787">
    <property type="entry name" value="Nucleotide_cyclase"/>
</dbReference>
<dbReference type="Pfam" id="PF00072">
    <property type="entry name" value="Response_reg"/>
    <property type="match status" value="1"/>
</dbReference>
<dbReference type="NCBIfam" id="TIGR00229">
    <property type="entry name" value="sensory_box"/>
    <property type="match status" value="2"/>
</dbReference>
<dbReference type="Gene3D" id="3.30.70.270">
    <property type="match status" value="1"/>
</dbReference>
<accession>A0A401JZN0</accession>
<evidence type="ECO:0000259" key="7">
    <source>
        <dbReference type="PROSITE" id="PS50887"/>
    </source>
</evidence>
<feature type="domain" description="PAC" evidence="5">
    <location>
        <begin position="394"/>
        <end position="446"/>
    </location>
</feature>
<dbReference type="OrthoDB" id="9813903at2"/>
<dbReference type="SMART" id="SM00052">
    <property type="entry name" value="EAL"/>
    <property type="match status" value="1"/>
</dbReference>
<dbReference type="InterPro" id="IPR043128">
    <property type="entry name" value="Rev_trsase/Diguanyl_cyclase"/>
</dbReference>
<feature type="domain" description="PAC" evidence="5">
    <location>
        <begin position="224"/>
        <end position="276"/>
    </location>
</feature>
<evidence type="ECO:0000259" key="3">
    <source>
        <dbReference type="PROSITE" id="PS50110"/>
    </source>
</evidence>
<dbReference type="InterPro" id="IPR011006">
    <property type="entry name" value="CheY-like_superfamily"/>
</dbReference>
<dbReference type="CDD" id="cd00130">
    <property type="entry name" value="PAS"/>
    <property type="match status" value="2"/>
</dbReference>
<feature type="modified residue" description="4-aspartylphosphate" evidence="1">
    <location>
        <position position="59"/>
    </location>
</feature>
<evidence type="ECO:0000313" key="9">
    <source>
        <dbReference type="Proteomes" id="UP000286806"/>
    </source>
</evidence>
<dbReference type="FunFam" id="3.30.70.270:FF:000001">
    <property type="entry name" value="Diguanylate cyclase domain protein"/>
    <property type="match status" value="1"/>
</dbReference>
<dbReference type="InterPro" id="IPR001789">
    <property type="entry name" value="Sig_transdc_resp-reg_receiver"/>
</dbReference>
<dbReference type="Proteomes" id="UP000286806">
    <property type="component" value="Unassembled WGS sequence"/>
</dbReference>
<dbReference type="Pfam" id="PF00563">
    <property type="entry name" value="EAL"/>
    <property type="match status" value="1"/>
</dbReference>
<dbReference type="SMART" id="SM00267">
    <property type="entry name" value="GGDEF"/>
    <property type="match status" value="1"/>
</dbReference>
<dbReference type="Gene3D" id="3.30.450.20">
    <property type="entry name" value="PAS domain"/>
    <property type="match status" value="2"/>
</dbReference>
<dbReference type="SUPFAM" id="SSF52172">
    <property type="entry name" value="CheY-like"/>
    <property type="match status" value="1"/>
</dbReference>
<feature type="domain" description="PAS" evidence="4">
    <location>
        <begin position="316"/>
        <end position="389"/>
    </location>
</feature>
<dbReference type="InterPro" id="IPR058245">
    <property type="entry name" value="NreC/VraR/RcsB-like_REC"/>
</dbReference>
<dbReference type="SUPFAM" id="SSF55785">
    <property type="entry name" value="PYP-like sensor domain (PAS domain)"/>
    <property type="match status" value="2"/>
</dbReference>
<proteinExistence type="predicted"/>
<feature type="domain" description="PAS" evidence="4">
    <location>
        <begin position="148"/>
        <end position="221"/>
    </location>
</feature>
<evidence type="ECO:0000313" key="8">
    <source>
        <dbReference type="EMBL" id="GCB02241.1"/>
    </source>
</evidence>
<dbReference type="InterPro" id="IPR052155">
    <property type="entry name" value="Biofilm_reg_signaling"/>
</dbReference>
<dbReference type="InterPro" id="IPR000160">
    <property type="entry name" value="GGDEF_dom"/>
</dbReference>
<evidence type="ECO:0000256" key="2">
    <source>
        <dbReference type="SAM" id="Coils"/>
    </source>
</evidence>
<dbReference type="SUPFAM" id="SSF55073">
    <property type="entry name" value="Nucleotide cyclase"/>
    <property type="match status" value="1"/>
</dbReference>
<dbReference type="CDD" id="cd17535">
    <property type="entry name" value="REC_NarL-like"/>
    <property type="match status" value="1"/>
</dbReference>